<dbReference type="RefSeq" id="WP_014102635.1">
    <property type="nucleotide sequence ID" value="NC_016026.1"/>
</dbReference>
<dbReference type="InterPro" id="IPR037284">
    <property type="entry name" value="SUF_FeS_clus_asmbl_SufBD_sf"/>
</dbReference>
<sequence length="414" mass="44917">MTAQTATITVLEPRTPYQPETASGVLAAYDGFSDTLLHEPDWLAACRDKAREIVARRGLPTAKLEGWKYTNILPVVKAINQAGTVNITHKEGHGITVNSLAGMLGEDWVQKAISAPLSDKEYNAENTLWYLGNLFLRDGLVIDVPANTEAKTPLDLTMVADGGLANARLIIRLGANARLTVIEHHTGTGAYWKNIQTQIILADGAHLTHVRYQEDSEQAVHTQLTHSVLGKDSGYEGIVFSTGSRLFRNQLHGVMNGAGAVCSLSAVNLLTGQQHGDTTILVDHMAPNGNSNQNIRTVLDGTAHGVFQGKVHVHQPAQKTDGYQLSKSLILNEGAEMDTKPELEIYADDVKCSHGATTGQLDEGPLFYMRARGIPEAQARALLIEAFVDEAFDRVADETIQSVLKDKVKAWLAS</sequence>
<accession>G2KN79</accession>
<dbReference type="PANTHER" id="PTHR43575:SF1">
    <property type="entry name" value="PROTEIN ABCI7, CHLOROPLASTIC"/>
    <property type="match status" value="1"/>
</dbReference>
<proteinExistence type="predicted"/>
<reference evidence="2 3" key="1">
    <citation type="journal article" date="2011" name="BMC Genomics">
        <title>Genomic insights into an obligate epibiotic bacterial predator: Micavibrio aeruginosavorus ARL-13.</title>
        <authorList>
            <person name="Wang Z."/>
            <person name="Kadouri D."/>
            <person name="Wu M."/>
        </authorList>
    </citation>
    <scope>NUCLEOTIDE SEQUENCE [LARGE SCALE GENOMIC DNA]</scope>
    <source>
        <strain evidence="2 3">ARL-13</strain>
    </source>
</reference>
<dbReference type="KEGG" id="mai:MICA_1084"/>
<dbReference type="PANTHER" id="PTHR43575">
    <property type="entry name" value="PROTEIN ABCI7, CHLOROPLASTIC"/>
    <property type="match status" value="1"/>
</dbReference>
<dbReference type="InterPro" id="IPR011542">
    <property type="entry name" value="SUF_FeS_clus_asmbl_SufD"/>
</dbReference>
<dbReference type="InterPro" id="IPR055346">
    <property type="entry name" value="Fe-S_cluster_assembly_SufBD"/>
</dbReference>
<dbReference type="STRING" id="856793.MICA_1084"/>
<evidence type="ECO:0000313" key="2">
    <source>
        <dbReference type="EMBL" id="AEP09412.1"/>
    </source>
</evidence>
<protein>
    <submittedName>
        <fullName evidence="2">FeS assembly protein SufD</fullName>
    </submittedName>
</protein>
<gene>
    <name evidence="2" type="primary">sufD</name>
    <name evidence="2" type="ordered locus">MICA_1084</name>
</gene>
<dbReference type="OrthoDB" id="9768262at2"/>
<dbReference type="InterPro" id="IPR000825">
    <property type="entry name" value="SUF_FeS_clus_asmbl_SufBD_core"/>
</dbReference>
<dbReference type="EMBL" id="CP002382">
    <property type="protein sequence ID" value="AEP09412.1"/>
    <property type="molecule type" value="Genomic_DNA"/>
</dbReference>
<dbReference type="Pfam" id="PF01458">
    <property type="entry name" value="SUFBD_core"/>
    <property type="match status" value="1"/>
</dbReference>
<dbReference type="Proteomes" id="UP000009286">
    <property type="component" value="Chromosome"/>
</dbReference>
<dbReference type="AlphaFoldDB" id="G2KN79"/>
<evidence type="ECO:0000259" key="1">
    <source>
        <dbReference type="Pfam" id="PF01458"/>
    </source>
</evidence>
<feature type="domain" description="SUF system FeS cluster assembly SufBD core" evidence="1">
    <location>
        <begin position="161"/>
        <end position="387"/>
    </location>
</feature>
<name>G2KN79_MICAA</name>
<dbReference type="SUPFAM" id="SSF101960">
    <property type="entry name" value="Stabilizer of iron transporter SufD"/>
    <property type="match status" value="1"/>
</dbReference>
<dbReference type="HOGENOM" id="CLU_026231_5_2_5"/>
<organism evidence="2 3">
    <name type="scientific">Micavibrio aeruginosavorus (strain ARL-13)</name>
    <dbReference type="NCBI Taxonomy" id="856793"/>
    <lineage>
        <taxon>Bacteria</taxon>
        <taxon>Pseudomonadati</taxon>
        <taxon>Bdellovibrionota</taxon>
        <taxon>Bdellovibrionia</taxon>
        <taxon>Bdellovibrionales</taxon>
        <taxon>Pseudobdellovibrionaceae</taxon>
        <taxon>Micavibrio</taxon>
    </lineage>
</organism>
<dbReference type="NCBIfam" id="TIGR01981">
    <property type="entry name" value="sufD"/>
    <property type="match status" value="1"/>
</dbReference>
<dbReference type="eggNOG" id="COG0719">
    <property type="taxonomic scope" value="Bacteria"/>
</dbReference>
<evidence type="ECO:0000313" key="3">
    <source>
        <dbReference type="Proteomes" id="UP000009286"/>
    </source>
</evidence>
<keyword evidence="3" id="KW-1185">Reference proteome</keyword>
<dbReference type="GO" id="GO:0016226">
    <property type="term" value="P:iron-sulfur cluster assembly"/>
    <property type="evidence" value="ECO:0007669"/>
    <property type="project" value="InterPro"/>
</dbReference>